<evidence type="ECO:0000256" key="1">
    <source>
        <dbReference type="ARBA" id="ARBA00023122"/>
    </source>
</evidence>
<dbReference type="PANTHER" id="PTHR43080:SF29">
    <property type="entry name" value="OS02G0818000 PROTEIN"/>
    <property type="match status" value="1"/>
</dbReference>
<dbReference type="InterPro" id="IPR007055">
    <property type="entry name" value="BON_dom"/>
</dbReference>
<name>A0ABX1FMA5_9PSEU</name>
<dbReference type="InterPro" id="IPR046342">
    <property type="entry name" value="CBS_dom_sf"/>
</dbReference>
<comment type="caution">
    <text evidence="5">The sequence shown here is derived from an EMBL/GenBank/DDBJ whole genome shotgun (WGS) entry which is preliminary data.</text>
</comment>
<dbReference type="Pfam" id="PF00571">
    <property type="entry name" value="CBS"/>
    <property type="match status" value="2"/>
</dbReference>
<dbReference type="InterPro" id="IPR051257">
    <property type="entry name" value="Diverse_CBS-Domain"/>
</dbReference>
<dbReference type="SUPFAM" id="SSF54631">
    <property type="entry name" value="CBS-domain pair"/>
    <property type="match status" value="1"/>
</dbReference>
<dbReference type="Gene3D" id="3.30.1340.30">
    <property type="match status" value="1"/>
</dbReference>
<evidence type="ECO:0000313" key="5">
    <source>
        <dbReference type="EMBL" id="NKE59900.1"/>
    </source>
</evidence>
<reference evidence="5 6" key="1">
    <citation type="submission" date="2019-08" db="EMBL/GenBank/DDBJ databases">
        <title>Lentzea from Indian Himalayas.</title>
        <authorList>
            <person name="Mandal S."/>
            <person name="Mallick Gupta A."/>
            <person name="Maiti P.K."/>
            <person name="Sarkar J."/>
            <person name="Mandal S."/>
        </authorList>
    </citation>
    <scope>NUCLEOTIDE SEQUENCE [LARGE SCALE GENOMIC DNA]</scope>
    <source>
        <strain evidence="5 6">PSKA42</strain>
    </source>
</reference>
<dbReference type="PROSITE" id="PS51371">
    <property type="entry name" value="CBS"/>
    <property type="match status" value="2"/>
</dbReference>
<evidence type="ECO:0000256" key="2">
    <source>
        <dbReference type="PROSITE-ProRule" id="PRU00703"/>
    </source>
</evidence>
<dbReference type="PROSITE" id="PS50914">
    <property type="entry name" value="BON"/>
    <property type="match status" value="1"/>
</dbReference>
<gene>
    <name evidence="5" type="ORF">FXN61_25080</name>
</gene>
<dbReference type="SMART" id="SM00116">
    <property type="entry name" value="CBS"/>
    <property type="match status" value="2"/>
</dbReference>
<accession>A0ABX1FMA5</accession>
<keyword evidence="1 2" id="KW-0129">CBS domain</keyword>
<dbReference type="InterPro" id="IPR000644">
    <property type="entry name" value="CBS_dom"/>
</dbReference>
<dbReference type="Pfam" id="PF04972">
    <property type="entry name" value="BON"/>
    <property type="match status" value="1"/>
</dbReference>
<dbReference type="Proteomes" id="UP001515943">
    <property type="component" value="Unassembled WGS sequence"/>
</dbReference>
<dbReference type="Gene3D" id="3.10.580.10">
    <property type="entry name" value="CBS-domain"/>
    <property type="match status" value="1"/>
</dbReference>
<proteinExistence type="predicted"/>
<evidence type="ECO:0000313" key="6">
    <source>
        <dbReference type="Proteomes" id="UP001515943"/>
    </source>
</evidence>
<sequence length="221" mass="23451">MSELKTADVMCRRVVTAALDTSFKELVGIMIAYDAGVIPVVDSRGRPVGVVSEADLATKLEFHCGAASPPLLGGLRLRSRWHKSSATVAAELMSTPAITVTADVTLCSALRLLRGEQASVLCVVNDAGTLVGMLSRRDALRLFLRGDDAIRDDLERQLCPASATVCRVAVLVCDGAVTLDGALSLRSATERAEWIARGVPGVISVRNNLSFDVDDLMITGL</sequence>
<evidence type="ECO:0000259" key="3">
    <source>
        <dbReference type="PROSITE" id="PS50914"/>
    </source>
</evidence>
<feature type="domain" description="BON" evidence="3">
    <location>
        <begin position="146"/>
        <end position="213"/>
    </location>
</feature>
<feature type="domain" description="CBS" evidence="4">
    <location>
        <begin position="10"/>
        <end position="68"/>
    </location>
</feature>
<dbReference type="EMBL" id="VSRL01000099">
    <property type="protein sequence ID" value="NKE59900.1"/>
    <property type="molecule type" value="Genomic_DNA"/>
</dbReference>
<feature type="domain" description="CBS" evidence="4">
    <location>
        <begin position="93"/>
        <end position="149"/>
    </location>
</feature>
<protein>
    <submittedName>
        <fullName evidence="5">CBS domain-containing protein</fullName>
    </submittedName>
</protein>
<organism evidence="5 6">
    <name type="scientific">Lentzea indica</name>
    <dbReference type="NCBI Taxonomy" id="2604800"/>
    <lineage>
        <taxon>Bacteria</taxon>
        <taxon>Bacillati</taxon>
        <taxon>Actinomycetota</taxon>
        <taxon>Actinomycetes</taxon>
        <taxon>Pseudonocardiales</taxon>
        <taxon>Pseudonocardiaceae</taxon>
        <taxon>Lentzea</taxon>
    </lineage>
</organism>
<evidence type="ECO:0000259" key="4">
    <source>
        <dbReference type="PROSITE" id="PS51371"/>
    </source>
</evidence>
<keyword evidence="6" id="KW-1185">Reference proteome</keyword>
<dbReference type="RefSeq" id="WP_167976559.1">
    <property type="nucleotide sequence ID" value="NZ_VSRL01000099.1"/>
</dbReference>
<dbReference type="PANTHER" id="PTHR43080">
    <property type="entry name" value="CBS DOMAIN-CONTAINING PROTEIN CBSX3, MITOCHONDRIAL"/>
    <property type="match status" value="1"/>
</dbReference>